<dbReference type="Proteomes" id="UP000219286">
    <property type="component" value="Unassembled WGS sequence"/>
</dbReference>
<evidence type="ECO:0000256" key="1">
    <source>
        <dbReference type="SAM" id="Phobius"/>
    </source>
</evidence>
<gene>
    <name evidence="2" type="ORF">A9Z42_0062460</name>
</gene>
<sequence length="126" mass="14361">MAIEAEDAASFLALLIQVLRWLFHASFATGLIILSIWLRDIRDHEFDQQHRKIDRRYCLMAIVFYAFDAAIHLGSALTMVFDACCVMVLSWWKKNESTSPGLRDQSSSAKPGQLRFALDLKVAQEV</sequence>
<name>A0A2H2ZQW3_TRIPA</name>
<keyword evidence="3" id="KW-1185">Reference proteome</keyword>
<evidence type="ECO:0000313" key="3">
    <source>
        <dbReference type="Proteomes" id="UP000219286"/>
    </source>
</evidence>
<proteinExistence type="predicted"/>
<keyword evidence="1" id="KW-0472">Membrane</keyword>
<dbReference type="OrthoDB" id="10536097at2759"/>
<feature type="transmembrane region" description="Helical" evidence="1">
    <location>
        <begin position="21"/>
        <end position="38"/>
    </location>
</feature>
<protein>
    <submittedName>
        <fullName evidence="2">Uncharacterized protein</fullName>
    </submittedName>
</protein>
<comment type="caution">
    <text evidence="2">The sequence shown here is derived from an EMBL/GenBank/DDBJ whole genome shotgun (WGS) entry which is preliminary data.</text>
</comment>
<keyword evidence="1" id="KW-0812">Transmembrane</keyword>
<accession>A0A2H2ZQW3</accession>
<organism evidence="2 3">
    <name type="scientific">Trichoderma parareesei</name>
    <name type="common">Filamentous fungus</name>
    <dbReference type="NCBI Taxonomy" id="858221"/>
    <lineage>
        <taxon>Eukaryota</taxon>
        <taxon>Fungi</taxon>
        <taxon>Dikarya</taxon>
        <taxon>Ascomycota</taxon>
        <taxon>Pezizomycotina</taxon>
        <taxon>Sordariomycetes</taxon>
        <taxon>Hypocreomycetidae</taxon>
        <taxon>Hypocreales</taxon>
        <taxon>Hypocreaceae</taxon>
        <taxon>Trichoderma</taxon>
    </lineage>
</organism>
<evidence type="ECO:0000313" key="2">
    <source>
        <dbReference type="EMBL" id="OTA05560.1"/>
    </source>
</evidence>
<feature type="transmembrane region" description="Helical" evidence="1">
    <location>
        <begin position="59"/>
        <end position="92"/>
    </location>
</feature>
<keyword evidence="1" id="KW-1133">Transmembrane helix</keyword>
<reference evidence="2 3" key="1">
    <citation type="journal article" date="2015" name="Genome Announc.">
        <title>Genome sequence and annotation of Trichoderma parareesei, the ancestor of the cellulase producer Trichoderma reesei.</title>
        <authorList>
            <person name="Yang D."/>
            <person name="Pomraning K."/>
            <person name="Kopchinskiy A."/>
            <person name="Karimi Aghcheh R."/>
            <person name="Atanasova L."/>
            <person name="Chenthamara K."/>
            <person name="Baker S.E."/>
            <person name="Zhang R."/>
            <person name="Shen Q."/>
            <person name="Freitag M."/>
            <person name="Kubicek C.P."/>
            <person name="Druzhinina I.S."/>
        </authorList>
    </citation>
    <scope>NUCLEOTIDE SEQUENCE [LARGE SCALE GENOMIC DNA]</scope>
    <source>
        <strain evidence="2 3">CBS 125925</strain>
    </source>
</reference>
<dbReference type="AlphaFoldDB" id="A0A2H2ZQW3"/>
<dbReference type="EMBL" id="LFMI01000612">
    <property type="protein sequence ID" value="OTA05560.1"/>
    <property type="molecule type" value="Genomic_DNA"/>
</dbReference>